<feature type="domain" description="ABC transporter" evidence="3">
    <location>
        <begin position="264"/>
        <end position="508"/>
    </location>
</feature>
<dbReference type="CDD" id="cd03215">
    <property type="entry name" value="ABC_Carb_Monos_II"/>
    <property type="match status" value="1"/>
</dbReference>
<dbReference type="PROSITE" id="PS00211">
    <property type="entry name" value="ABC_TRANSPORTER_1"/>
    <property type="match status" value="1"/>
</dbReference>
<protein>
    <submittedName>
        <fullName evidence="4">ABC transporter ATP-binding protein</fullName>
    </submittedName>
</protein>
<dbReference type="InterPro" id="IPR050107">
    <property type="entry name" value="ABC_carbohydrate_import_ATPase"/>
</dbReference>
<dbReference type="InterPro" id="IPR017871">
    <property type="entry name" value="ABC_transporter-like_CS"/>
</dbReference>
<dbReference type="InterPro" id="IPR027417">
    <property type="entry name" value="P-loop_NTPase"/>
</dbReference>
<evidence type="ECO:0000259" key="3">
    <source>
        <dbReference type="PROSITE" id="PS50893"/>
    </source>
</evidence>
<dbReference type="RefSeq" id="WP_320507529.1">
    <property type="nucleotide sequence ID" value="NZ_JAXCLW010000001.1"/>
</dbReference>
<feature type="domain" description="ABC transporter" evidence="3">
    <location>
        <begin position="15"/>
        <end position="247"/>
    </location>
</feature>
<dbReference type="Proteomes" id="UP001279642">
    <property type="component" value="Unassembled WGS sequence"/>
</dbReference>
<dbReference type="SMART" id="SM00382">
    <property type="entry name" value="AAA"/>
    <property type="match status" value="2"/>
</dbReference>
<organism evidence="4 5">
    <name type="scientific">Dongia soli</name>
    <dbReference type="NCBI Taxonomy" id="600628"/>
    <lineage>
        <taxon>Bacteria</taxon>
        <taxon>Pseudomonadati</taxon>
        <taxon>Pseudomonadota</taxon>
        <taxon>Alphaproteobacteria</taxon>
        <taxon>Rhodospirillales</taxon>
        <taxon>Dongiaceae</taxon>
        <taxon>Dongia</taxon>
    </lineage>
</organism>
<keyword evidence="1" id="KW-0547">Nucleotide-binding</keyword>
<comment type="caution">
    <text evidence="4">The sequence shown here is derived from an EMBL/GenBank/DDBJ whole genome shotgun (WGS) entry which is preliminary data.</text>
</comment>
<dbReference type="PANTHER" id="PTHR43790">
    <property type="entry name" value="CARBOHYDRATE TRANSPORT ATP-BINDING PROTEIN MG119-RELATED"/>
    <property type="match status" value="1"/>
</dbReference>
<evidence type="ECO:0000313" key="5">
    <source>
        <dbReference type="Proteomes" id="UP001279642"/>
    </source>
</evidence>
<name>A0ABU5E5C8_9PROT</name>
<dbReference type="InterPro" id="IPR003593">
    <property type="entry name" value="AAA+_ATPase"/>
</dbReference>
<evidence type="ECO:0000256" key="2">
    <source>
        <dbReference type="ARBA" id="ARBA00022840"/>
    </source>
</evidence>
<accession>A0ABU5E5C8</accession>
<dbReference type="CDD" id="cd03216">
    <property type="entry name" value="ABC_Carb_Monos_I"/>
    <property type="match status" value="1"/>
</dbReference>
<dbReference type="Gene3D" id="3.40.50.300">
    <property type="entry name" value="P-loop containing nucleotide triphosphate hydrolases"/>
    <property type="match status" value="2"/>
</dbReference>
<dbReference type="Pfam" id="PF00005">
    <property type="entry name" value="ABC_tran"/>
    <property type="match status" value="2"/>
</dbReference>
<dbReference type="PANTHER" id="PTHR43790:SF4">
    <property type="entry name" value="GUANOSINE IMPORT ATP-BINDING PROTEIN NUPO"/>
    <property type="match status" value="1"/>
</dbReference>
<proteinExistence type="predicted"/>
<reference evidence="4 5" key="1">
    <citation type="journal article" date="2016" name="Antonie Van Leeuwenhoek">
        <title>Dongia soli sp. nov., isolated from soil from Dokdo, Korea.</title>
        <authorList>
            <person name="Kim D.U."/>
            <person name="Lee H."/>
            <person name="Kim H."/>
            <person name="Kim S.G."/>
            <person name="Ka J.O."/>
        </authorList>
    </citation>
    <scope>NUCLEOTIDE SEQUENCE [LARGE SCALE GENOMIC DNA]</scope>
    <source>
        <strain evidence="4 5">D78</strain>
    </source>
</reference>
<dbReference type="SUPFAM" id="SSF52540">
    <property type="entry name" value="P-loop containing nucleoside triphosphate hydrolases"/>
    <property type="match status" value="2"/>
</dbReference>
<dbReference type="EMBL" id="JAXCLW010000001">
    <property type="protein sequence ID" value="MDY0881475.1"/>
    <property type="molecule type" value="Genomic_DNA"/>
</dbReference>
<dbReference type="GO" id="GO:0005524">
    <property type="term" value="F:ATP binding"/>
    <property type="evidence" value="ECO:0007669"/>
    <property type="project" value="UniProtKB-KW"/>
</dbReference>
<evidence type="ECO:0000256" key="1">
    <source>
        <dbReference type="ARBA" id="ARBA00022741"/>
    </source>
</evidence>
<keyword evidence="2 4" id="KW-0067">ATP-binding</keyword>
<evidence type="ECO:0000313" key="4">
    <source>
        <dbReference type="EMBL" id="MDY0881475.1"/>
    </source>
</evidence>
<dbReference type="PROSITE" id="PS50893">
    <property type="entry name" value="ABC_TRANSPORTER_2"/>
    <property type="match status" value="2"/>
</dbReference>
<keyword evidence="5" id="KW-1185">Reference proteome</keyword>
<gene>
    <name evidence="4" type="ORF">SMD27_01330</name>
</gene>
<sequence>MPVSPAHADATTPRLHVQRLTKRFGALVANDAVSLTVMPGELHCLLGENGAGKSTLSSCLYGLYRPDEGDIYVDGREMRFASPADAIAAGIGMVHQHFVLVPTFTVLENIIVGTGSGWRLPAAEARRKVEAICQRLSLSLDLDAEVGDLSVGQQQWVEIVKALYLGARLLILDEPTAVLTPQESALLFASLRKMLADGLSVILISHKMNEVLQADRVTVLRRGRVVGSVRTADSSRHELTTMMVGRALSIVDAGERSHGGGTILSVKNVSLRDARGVSLLRDVSLDFRAGEIVGLAGIAGNGQRELFEAICGLRPIDAGEITLDGQRLDSCNPHEIYRMGVGHVPEDRFKDGLVPDFSIAENLVLGDHREKPWRHGLTLDVGRLRQAANEAIKNFSIACNGAEAVVRRLSGGNAQKVILARELARASRVLLCNQPTRGLDVGVIEYVHRQILEKRDAGAAILLASEELEDLIAFCDRIAVIFRGEIMAVLPGRQADIAEIGRLMAGGTDARAADKGMSN</sequence>
<dbReference type="InterPro" id="IPR003439">
    <property type="entry name" value="ABC_transporter-like_ATP-bd"/>
</dbReference>